<dbReference type="Proteomes" id="UP000007015">
    <property type="component" value="Chromosome 2"/>
</dbReference>
<dbReference type="EC" id="3.4.16.6" evidence="6"/>
<keyword evidence="10" id="KW-1185">Reference proteome</keyword>
<dbReference type="InterPro" id="IPR029058">
    <property type="entry name" value="AB_hydrolase_fold"/>
</dbReference>
<dbReference type="Gramene" id="BGIOSGA006511-TA">
    <property type="protein sequence ID" value="BGIOSGA006511-PA"/>
    <property type="gene ID" value="BGIOSGA006511"/>
</dbReference>
<dbReference type="GO" id="GO:0004185">
    <property type="term" value="F:serine-type carboxypeptidase activity"/>
    <property type="evidence" value="ECO:0007669"/>
    <property type="project" value="UniProtKB-EC"/>
</dbReference>
<dbReference type="PRINTS" id="PR00724">
    <property type="entry name" value="CRBOXYPTASEC"/>
</dbReference>
<evidence type="ECO:0000256" key="8">
    <source>
        <dbReference type="SAM" id="SignalP"/>
    </source>
</evidence>
<name>B8AHH8_ORYSI</name>
<evidence type="ECO:0000256" key="7">
    <source>
        <dbReference type="ARBA" id="ARBA00064289"/>
    </source>
</evidence>
<keyword evidence="4" id="KW-0378">Hydrolase</keyword>
<dbReference type="GO" id="GO:0019748">
    <property type="term" value="P:secondary metabolic process"/>
    <property type="evidence" value="ECO:0007669"/>
    <property type="project" value="TreeGrafter"/>
</dbReference>
<dbReference type="HOGENOM" id="CLU_008523_0_1_1"/>
<dbReference type="GO" id="GO:0016747">
    <property type="term" value="F:acyltransferase activity, transferring groups other than amino-acyl groups"/>
    <property type="evidence" value="ECO:0007669"/>
    <property type="project" value="TreeGrafter"/>
</dbReference>
<protein>
    <recommendedName>
        <fullName evidence="6">carboxypeptidase D</fullName>
        <ecNumber evidence="6">3.4.16.6</ecNumber>
    </recommendedName>
</protein>
<dbReference type="FunFam" id="3.40.50.12670:FF:000002">
    <property type="entry name" value="Carboxypeptidase"/>
    <property type="match status" value="1"/>
</dbReference>
<sequence>MVRASTAISAGRVVVVAGAAALVVVLLCAAPAPAAVEAVPAGAEVSEFPGFDGDLPSKHYAGYITVGHQPLKRHMYYYFATSERNSTTDPVIIWINGGPACSGFSAFLHSIGPFKIEGPMIHARDEPRTKLNPFSWTKMSSVLLVDSPAGVGYSYSENEDDYVTNDTSRVLDLYDFLSKWFSEYLEFLSNPFYIAGCSYSGVIVPVLAQEILKRNEDNGRIKINFKGYSLCNPAVDVEIENNAFVPYAFRMGLISDELYQNLVSTCNGKYWNNKGPSCLANLEQFHKQISGINMEHILCPPCRYQMGITKEANEEYDFGQMFELLSESSEYGLECNNQELVLEKLFDTKSSREKLHAKPIEILQKWKRCPNFIQYTRDIPTLTEYHLNVTSKGYRVFLYSGDHALLVPFSATLEWLKTLNYKEIEKWHPWFVEKQIAGYSVRYENNILFATIKGAGHVPSDYLPFEVFVAYQRWIDGSDSL</sequence>
<evidence type="ECO:0000313" key="10">
    <source>
        <dbReference type="Proteomes" id="UP000007015"/>
    </source>
</evidence>
<evidence type="ECO:0000313" key="9">
    <source>
        <dbReference type="EMBL" id="EEC73124.1"/>
    </source>
</evidence>
<keyword evidence="3" id="KW-0121">Carboxypeptidase</keyword>
<comment type="similarity">
    <text evidence="2">Belongs to the peptidase S10 family.</text>
</comment>
<dbReference type="AlphaFoldDB" id="B8AHH8"/>
<evidence type="ECO:0000256" key="2">
    <source>
        <dbReference type="ARBA" id="ARBA00009431"/>
    </source>
</evidence>
<dbReference type="Pfam" id="PF00450">
    <property type="entry name" value="Peptidase_S10"/>
    <property type="match status" value="1"/>
</dbReference>
<dbReference type="InterPro" id="IPR001563">
    <property type="entry name" value="Peptidase_S10"/>
</dbReference>
<reference evidence="9 10" key="1">
    <citation type="journal article" date="2005" name="PLoS Biol.">
        <title>The genomes of Oryza sativa: a history of duplications.</title>
        <authorList>
            <person name="Yu J."/>
            <person name="Wang J."/>
            <person name="Lin W."/>
            <person name="Li S."/>
            <person name="Li H."/>
            <person name="Zhou J."/>
            <person name="Ni P."/>
            <person name="Dong W."/>
            <person name="Hu S."/>
            <person name="Zeng C."/>
            <person name="Zhang J."/>
            <person name="Zhang Y."/>
            <person name="Li R."/>
            <person name="Xu Z."/>
            <person name="Li S."/>
            <person name="Li X."/>
            <person name="Zheng H."/>
            <person name="Cong L."/>
            <person name="Lin L."/>
            <person name="Yin J."/>
            <person name="Geng J."/>
            <person name="Li G."/>
            <person name="Shi J."/>
            <person name="Liu J."/>
            <person name="Lv H."/>
            <person name="Li J."/>
            <person name="Wang J."/>
            <person name="Deng Y."/>
            <person name="Ran L."/>
            <person name="Shi X."/>
            <person name="Wang X."/>
            <person name="Wu Q."/>
            <person name="Li C."/>
            <person name="Ren X."/>
            <person name="Wang J."/>
            <person name="Wang X."/>
            <person name="Li D."/>
            <person name="Liu D."/>
            <person name="Zhang X."/>
            <person name="Ji Z."/>
            <person name="Zhao W."/>
            <person name="Sun Y."/>
            <person name="Zhang Z."/>
            <person name="Bao J."/>
            <person name="Han Y."/>
            <person name="Dong L."/>
            <person name="Ji J."/>
            <person name="Chen P."/>
            <person name="Wu S."/>
            <person name="Liu J."/>
            <person name="Xiao Y."/>
            <person name="Bu D."/>
            <person name="Tan J."/>
            <person name="Yang L."/>
            <person name="Ye C."/>
            <person name="Zhang J."/>
            <person name="Xu J."/>
            <person name="Zhou Y."/>
            <person name="Yu Y."/>
            <person name="Zhang B."/>
            <person name="Zhuang S."/>
            <person name="Wei H."/>
            <person name="Liu B."/>
            <person name="Lei M."/>
            <person name="Yu H."/>
            <person name="Li Y."/>
            <person name="Xu H."/>
            <person name="Wei S."/>
            <person name="He X."/>
            <person name="Fang L."/>
            <person name="Zhang Z."/>
            <person name="Zhang Y."/>
            <person name="Huang X."/>
            <person name="Su Z."/>
            <person name="Tong W."/>
            <person name="Li J."/>
            <person name="Tong Z."/>
            <person name="Li S."/>
            <person name="Ye J."/>
            <person name="Wang L."/>
            <person name="Fang L."/>
            <person name="Lei T."/>
            <person name="Chen C."/>
            <person name="Chen H."/>
            <person name="Xu Z."/>
            <person name="Li H."/>
            <person name="Huang H."/>
            <person name="Zhang F."/>
            <person name="Xu H."/>
            <person name="Li N."/>
            <person name="Zhao C."/>
            <person name="Li S."/>
            <person name="Dong L."/>
            <person name="Huang Y."/>
            <person name="Li L."/>
            <person name="Xi Y."/>
            <person name="Qi Q."/>
            <person name="Li W."/>
            <person name="Zhang B."/>
            <person name="Hu W."/>
            <person name="Zhang Y."/>
            <person name="Tian X."/>
            <person name="Jiao Y."/>
            <person name="Liang X."/>
            <person name="Jin J."/>
            <person name="Gao L."/>
            <person name="Zheng W."/>
            <person name="Hao B."/>
            <person name="Liu S."/>
            <person name="Wang W."/>
            <person name="Yuan L."/>
            <person name="Cao M."/>
            <person name="McDermott J."/>
            <person name="Samudrala R."/>
            <person name="Wang J."/>
            <person name="Wong G.K."/>
            <person name="Yang H."/>
        </authorList>
    </citation>
    <scope>NUCLEOTIDE SEQUENCE [LARGE SCALE GENOMIC DNA]</scope>
    <source>
        <strain evidence="10">cv. 93-11</strain>
    </source>
</reference>
<dbReference type="OMA" id="EYGLECN"/>
<evidence type="ECO:0000256" key="5">
    <source>
        <dbReference type="ARBA" id="ARBA00023145"/>
    </source>
</evidence>
<evidence type="ECO:0000256" key="4">
    <source>
        <dbReference type="ARBA" id="ARBA00022670"/>
    </source>
</evidence>
<keyword evidence="8" id="KW-0732">Signal</keyword>
<feature type="chain" id="PRO_5002864638" description="carboxypeptidase D" evidence="8">
    <location>
        <begin position="39"/>
        <end position="481"/>
    </location>
</feature>
<dbReference type="PANTHER" id="PTHR11802">
    <property type="entry name" value="SERINE PROTEASE FAMILY S10 SERINE CARBOXYPEPTIDASE"/>
    <property type="match status" value="1"/>
</dbReference>
<keyword evidence="4" id="KW-0645">Protease</keyword>
<dbReference type="Gene3D" id="3.40.50.1820">
    <property type="entry name" value="alpha/beta hydrolase"/>
    <property type="match status" value="1"/>
</dbReference>
<evidence type="ECO:0000256" key="6">
    <source>
        <dbReference type="ARBA" id="ARBA00038895"/>
    </source>
</evidence>
<feature type="signal peptide" evidence="8">
    <location>
        <begin position="1"/>
        <end position="38"/>
    </location>
</feature>
<dbReference type="SUPFAM" id="SSF53474">
    <property type="entry name" value="alpha/beta-Hydrolases"/>
    <property type="match status" value="1"/>
</dbReference>
<organism evidence="9 10">
    <name type="scientific">Oryza sativa subsp. indica</name>
    <name type="common">Rice</name>
    <dbReference type="NCBI Taxonomy" id="39946"/>
    <lineage>
        <taxon>Eukaryota</taxon>
        <taxon>Viridiplantae</taxon>
        <taxon>Streptophyta</taxon>
        <taxon>Embryophyta</taxon>
        <taxon>Tracheophyta</taxon>
        <taxon>Spermatophyta</taxon>
        <taxon>Magnoliopsida</taxon>
        <taxon>Liliopsida</taxon>
        <taxon>Poales</taxon>
        <taxon>Poaceae</taxon>
        <taxon>BOP clade</taxon>
        <taxon>Oryzoideae</taxon>
        <taxon>Oryzeae</taxon>
        <taxon>Oryzinae</taxon>
        <taxon>Oryza</taxon>
        <taxon>Oryza sativa</taxon>
    </lineage>
</organism>
<accession>B8AHH8</accession>
<evidence type="ECO:0000256" key="3">
    <source>
        <dbReference type="ARBA" id="ARBA00022645"/>
    </source>
</evidence>
<comment type="catalytic activity">
    <reaction evidence="1">
        <text>Preferential release of a C-terminal arginine or lysine residue.</text>
        <dbReference type="EC" id="3.4.16.6"/>
    </reaction>
</comment>
<keyword evidence="5" id="KW-0865">Zymogen</keyword>
<dbReference type="FunFam" id="3.40.50.1820:FF:000973">
    <property type="entry name" value="Os02g0463500 protein"/>
    <property type="match status" value="1"/>
</dbReference>
<dbReference type="PANTHER" id="PTHR11802:SF236">
    <property type="entry name" value="OS02G0463500 PROTEIN"/>
    <property type="match status" value="1"/>
</dbReference>
<gene>
    <name evidence="9" type="ORF">OsI_07134</name>
</gene>
<dbReference type="EMBL" id="CM000127">
    <property type="protein sequence ID" value="EEC73124.1"/>
    <property type="molecule type" value="Genomic_DNA"/>
</dbReference>
<proteinExistence type="inferred from homology"/>
<evidence type="ECO:0000256" key="1">
    <source>
        <dbReference type="ARBA" id="ARBA00001003"/>
    </source>
</evidence>
<dbReference type="Gene3D" id="3.40.50.12670">
    <property type="match status" value="1"/>
</dbReference>
<dbReference type="MEROPS" id="S10.A18"/>
<comment type="subunit">
    <text evidence="7">Carboxypeptidase II is a dimer, where each monomer is composed of two chains linked by a disulfide bond.</text>
</comment>
<dbReference type="GO" id="GO:0006508">
    <property type="term" value="P:proteolysis"/>
    <property type="evidence" value="ECO:0007669"/>
    <property type="project" value="UniProtKB-KW"/>
</dbReference>